<dbReference type="EMBL" id="BNJK01000001">
    <property type="protein sequence ID" value="GHO91045.1"/>
    <property type="molecule type" value="Genomic_DNA"/>
</dbReference>
<feature type="transmembrane region" description="Helical" evidence="1">
    <location>
        <begin position="391"/>
        <end position="414"/>
    </location>
</feature>
<reference evidence="2" key="1">
    <citation type="submission" date="2020-10" db="EMBL/GenBank/DDBJ databases">
        <title>Taxonomic study of unclassified bacteria belonging to the class Ktedonobacteria.</title>
        <authorList>
            <person name="Yabe S."/>
            <person name="Wang C.M."/>
            <person name="Zheng Y."/>
            <person name="Sakai Y."/>
            <person name="Cavaletti L."/>
            <person name="Monciardini P."/>
            <person name="Donadio S."/>
        </authorList>
    </citation>
    <scope>NUCLEOTIDE SEQUENCE</scope>
    <source>
        <strain evidence="2">ID150040</strain>
    </source>
</reference>
<keyword evidence="3" id="KW-1185">Reference proteome</keyword>
<feature type="transmembrane region" description="Helical" evidence="1">
    <location>
        <begin position="84"/>
        <end position="106"/>
    </location>
</feature>
<feature type="transmembrane region" description="Helical" evidence="1">
    <location>
        <begin position="174"/>
        <end position="196"/>
    </location>
</feature>
<feature type="transmembrane region" description="Helical" evidence="1">
    <location>
        <begin position="338"/>
        <end position="359"/>
    </location>
</feature>
<accession>A0A8J3N0A6</accession>
<feature type="transmembrane region" description="Helical" evidence="1">
    <location>
        <begin position="245"/>
        <end position="266"/>
    </location>
</feature>
<dbReference type="Proteomes" id="UP000597444">
    <property type="component" value="Unassembled WGS sequence"/>
</dbReference>
<feature type="transmembrane region" description="Helical" evidence="1">
    <location>
        <begin position="420"/>
        <end position="439"/>
    </location>
</feature>
<feature type="transmembrane region" description="Helical" evidence="1">
    <location>
        <begin position="141"/>
        <end position="162"/>
    </location>
</feature>
<evidence type="ECO:0000313" key="3">
    <source>
        <dbReference type="Proteomes" id="UP000597444"/>
    </source>
</evidence>
<feature type="transmembrane region" description="Helical" evidence="1">
    <location>
        <begin position="208"/>
        <end position="233"/>
    </location>
</feature>
<feature type="transmembrane region" description="Helical" evidence="1">
    <location>
        <begin position="272"/>
        <end position="292"/>
    </location>
</feature>
<organism evidence="2 3">
    <name type="scientific">Reticulibacter mediterranei</name>
    <dbReference type="NCBI Taxonomy" id="2778369"/>
    <lineage>
        <taxon>Bacteria</taxon>
        <taxon>Bacillati</taxon>
        <taxon>Chloroflexota</taxon>
        <taxon>Ktedonobacteria</taxon>
        <taxon>Ktedonobacterales</taxon>
        <taxon>Reticulibacteraceae</taxon>
        <taxon>Reticulibacter</taxon>
    </lineage>
</organism>
<dbReference type="Gene3D" id="1.20.210.10">
    <property type="entry name" value="Cytochrome c oxidase-like, subunit I domain"/>
    <property type="match status" value="1"/>
</dbReference>
<feature type="transmembrane region" description="Helical" evidence="1">
    <location>
        <begin position="313"/>
        <end position="332"/>
    </location>
</feature>
<dbReference type="AlphaFoldDB" id="A0A8J3N0A6"/>
<evidence type="ECO:0000256" key="1">
    <source>
        <dbReference type="SAM" id="Phobius"/>
    </source>
</evidence>
<dbReference type="RefSeq" id="WP_220201966.1">
    <property type="nucleotide sequence ID" value="NZ_BNJK01000001.1"/>
</dbReference>
<feature type="transmembrane region" description="Helical" evidence="1">
    <location>
        <begin position="43"/>
        <end position="64"/>
    </location>
</feature>
<keyword evidence="1" id="KW-1133">Transmembrane helix</keyword>
<keyword evidence="1" id="KW-0812">Transmembrane</keyword>
<sequence>MSMLKPDPPMSSFSIKSGPPISTTGMPGGILASSRALPLSIPLPFLLTGICAAALFGLLLPLFLPETMIAPGFPHVLATVHIATLGWLTMMIMGASFQLIPVITVSSLHGARFIRWQYPLYISGVTLLISGFWWMQTWLLIAGGSLVVLAVIHYSIIVGRSLAQAETRPLAVRYLVASVVALCLVVSLGLTMALSWQFGFLGAALQQVFLAHLVLGIVGWLSNTLIGISYTLVRMFALVHGHSDWLGRFLFILLNTGIGILALGFIVSWFPLLIGGGIALIGAAWIFAYDFWRMLRVRRRKILDVTQYHSIAAAVYFVLLIPVGIAVALTGWQPPAILAALGLAALVGWLGQSTVGYLYKIVPFLIWQTRYGPLVGYQKVPLMRDLIHESWAWGSWWLINVGLVCTLISLVLGWMLPAQITSGLLGIGFILAAVNIFGVTRHLSIHTIAENAQA</sequence>
<feature type="transmembrane region" description="Helical" evidence="1">
    <location>
        <begin position="118"/>
        <end position="135"/>
    </location>
</feature>
<keyword evidence="1" id="KW-0472">Membrane</keyword>
<gene>
    <name evidence="2" type="ORF">KSF_010930</name>
</gene>
<proteinExistence type="predicted"/>
<dbReference type="InterPro" id="IPR036927">
    <property type="entry name" value="Cyt_c_oxase-like_su1_sf"/>
</dbReference>
<protein>
    <submittedName>
        <fullName evidence="2">Uncharacterized protein</fullName>
    </submittedName>
</protein>
<name>A0A8J3N0A6_9CHLR</name>
<comment type="caution">
    <text evidence="2">The sequence shown here is derived from an EMBL/GenBank/DDBJ whole genome shotgun (WGS) entry which is preliminary data.</text>
</comment>
<evidence type="ECO:0000313" key="2">
    <source>
        <dbReference type="EMBL" id="GHO91045.1"/>
    </source>
</evidence>